<dbReference type="InterPro" id="IPR023346">
    <property type="entry name" value="Lysozyme-like_dom_sf"/>
</dbReference>
<feature type="domain" description="LysM" evidence="2">
    <location>
        <begin position="399"/>
        <end position="442"/>
    </location>
</feature>
<name>A0ABW5N5A5_9FLAO</name>
<evidence type="ECO:0000313" key="4">
    <source>
        <dbReference type="Proteomes" id="UP001597459"/>
    </source>
</evidence>
<comment type="caution">
    <text evidence="3">The sequence shown here is derived from an EMBL/GenBank/DDBJ whole genome shotgun (WGS) entry which is preliminary data.</text>
</comment>
<sequence length="520" mass="59899">MSGQDTTKTKIGVLKEKDPIQKEKIKIVDTTEVTYSIGELKTASLTSVKEKDTIIYHATDHPEIAKLDAMWREELYNSHLFDTIYKSVRELEYDPVEYAALPTDTLKARLERLNARTPFNVEYNPSLESVIKSYLKHRRKHLERLMSLSHFYFPLFEKELDNQNIPLEIKYLAIVESALKPRAKSRVGATGLWQFMFGTGKMFGLEVSSYVDERMDPIMATKAACKYLASLYRIFGDWDLALASYNSGPGNVNKAIRRSGGYTNYWNIRNNLPRETAGYLPAFLATMYIFEYAEEHGFRPKKPNLAYFETDTVKVKQMITLDQVSEYIDVKMEELQFLNPSYKLDIIPHIKDEDYVLRLPLDKVGTFVANEKEIYTLAKAELDKREKPLPKFFEANDKIRYRVRSGDYLGKIARRYGVRVSQIKRWNGLRSNNLRVGQRLTIYPRKPVTNVATKKKTTTKTTPKKAVALKNYSVYEVKSGDTLWSISKKFNGVSIDDIKKWNGISGNAIKPGMKLKISKS</sequence>
<dbReference type="RefSeq" id="WP_176028199.1">
    <property type="nucleotide sequence ID" value="NZ_JBHSJV010000001.1"/>
</dbReference>
<dbReference type="SUPFAM" id="SSF54106">
    <property type="entry name" value="LysM domain"/>
    <property type="match status" value="2"/>
</dbReference>
<keyword evidence="4" id="KW-1185">Reference proteome</keyword>
<dbReference type="InterPro" id="IPR036779">
    <property type="entry name" value="LysM_dom_sf"/>
</dbReference>
<dbReference type="Gene3D" id="3.10.350.10">
    <property type="entry name" value="LysM domain"/>
    <property type="match status" value="2"/>
</dbReference>
<dbReference type="PROSITE" id="PS51782">
    <property type="entry name" value="LYSM"/>
    <property type="match status" value="2"/>
</dbReference>
<accession>A0ABW5N5A5</accession>
<feature type="domain" description="LysM" evidence="2">
    <location>
        <begin position="473"/>
        <end position="517"/>
    </location>
</feature>
<dbReference type="Pfam" id="PF01464">
    <property type="entry name" value="SLT"/>
    <property type="match status" value="1"/>
</dbReference>
<dbReference type="EMBL" id="JBHULX010000004">
    <property type="protein sequence ID" value="MFD2590286.1"/>
    <property type="molecule type" value="Genomic_DNA"/>
</dbReference>
<evidence type="ECO:0000259" key="2">
    <source>
        <dbReference type="PROSITE" id="PS51782"/>
    </source>
</evidence>
<dbReference type="CDD" id="cd16894">
    <property type="entry name" value="MltD-like"/>
    <property type="match status" value="1"/>
</dbReference>
<organism evidence="3 4">
    <name type="scientific">Aquimarina hainanensis</name>
    <dbReference type="NCBI Taxonomy" id="1578017"/>
    <lineage>
        <taxon>Bacteria</taxon>
        <taxon>Pseudomonadati</taxon>
        <taxon>Bacteroidota</taxon>
        <taxon>Flavobacteriia</taxon>
        <taxon>Flavobacteriales</taxon>
        <taxon>Flavobacteriaceae</taxon>
        <taxon>Aquimarina</taxon>
    </lineage>
</organism>
<protein>
    <submittedName>
        <fullName evidence="3">LysM peptidoglycan-binding domain-containing protein</fullName>
    </submittedName>
</protein>
<dbReference type="PANTHER" id="PTHR33734">
    <property type="entry name" value="LYSM DOMAIN-CONTAINING GPI-ANCHORED PROTEIN 2"/>
    <property type="match status" value="1"/>
</dbReference>
<proteinExistence type="inferred from homology"/>
<dbReference type="PROSITE" id="PS00922">
    <property type="entry name" value="TRANSGLYCOSYLASE"/>
    <property type="match status" value="1"/>
</dbReference>
<evidence type="ECO:0000256" key="1">
    <source>
        <dbReference type="ARBA" id="ARBA00007734"/>
    </source>
</evidence>
<dbReference type="Pfam" id="PF01476">
    <property type="entry name" value="LysM"/>
    <property type="match status" value="2"/>
</dbReference>
<dbReference type="SUPFAM" id="SSF53955">
    <property type="entry name" value="Lysozyme-like"/>
    <property type="match status" value="1"/>
</dbReference>
<dbReference type="SMART" id="SM00257">
    <property type="entry name" value="LysM"/>
    <property type="match status" value="2"/>
</dbReference>
<dbReference type="CDD" id="cd00118">
    <property type="entry name" value="LysM"/>
    <property type="match status" value="2"/>
</dbReference>
<comment type="similarity">
    <text evidence="1">Belongs to the transglycosylase Slt family.</text>
</comment>
<dbReference type="InterPro" id="IPR000189">
    <property type="entry name" value="Transglyc_AS"/>
</dbReference>
<reference evidence="4" key="1">
    <citation type="journal article" date="2019" name="Int. J. Syst. Evol. Microbiol.">
        <title>The Global Catalogue of Microorganisms (GCM) 10K type strain sequencing project: providing services to taxonomists for standard genome sequencing and annotation.</title>
        <authorList>
            <consortium name="The Broad Institute Genomics Platform"/>
            <consortium name="The Broad Institute Genome Sequencing Center for Infectious Disease"/>
            <person name="Wu L."/>
            <person name="Ma J."/>
        </authorList>
    </citation>
    <scope>NUCLEOTIDE SEQUENCE [LARGE SCALE GENOMIC DNA]</scope>
    <source>
        <strain evidence="4">KCTC 42423</strain>
    </source>
</reference>
<dbReference type="InterPro" id="IPR008258">
    <property type="entry name" value="Transglycosylase_SLT_dom_1"/>
</dbReference>
<dbReference type="Gene3D" id="1.10.530.10">
    <property type="match status" value="1"/>
</dbReference>
<evidence type="ECO:0000313" key="3">
    <source>
        <dbReference type="EMBL" id="MFD2590286.1"/>
    </source>
</evidence>
<dbReference type="Proteomes" id="UP001597459">
    <property type="component" value="Unassembled WGS sequence"/>
</dbReference>
<dbReference type="PANTHER" id="PTHR33734:SF22">
    <property type="entry name" value="MEMBRANE-BOUND LYTIC MUREIN TRANSGLYCOSYLASE D"/>
    <property type="match status" value="1"/>
</dbReference>
<gene>
    <name evidence="3" type="ORF">ACFSTE_05545</name>
</gene>
<dbReference type="InterPro" id="IPR018392">
    <property type="entry name" value="LysM"/>
</dbReference>